<dbReference type="InterPro" id="IPR052718">
    <property type="entry name" value="NmrA-type_oxidoreductase"/>
</dbReference>
<dbReference type="PANTHER" id="PTHR47129">
    <property type="entry name" value="QUINONE OXIDOREDUCTASE 2"/>
    <property type="match status" value="1"/>
</dbReference>
<name>A0A1T5FI75_9SPHI</name>
<feature type="domain" description="NmrA-like" evidence="1">
    <location>
        <begin position="3"/>
        <end position="233"/>
    </location>
</feature>
<dbReference type="Proteomes" id="UP000190150">
    <property type="component" value="Unassembled WGS sequence"/>
</dbReference>
<keyword evidence="3" id="KW-1185">Reference proteome</keyword>
<evidence type="ECO:0000313" key="3">
    <source>
        <dbReference type="Proteomes" id="UP000190150"/>
    </source>
</evidence>
<dbReference type="AlphaFoldDB" id="A0A1T5FI75"/>
<dbReference type="InterPro" id="IPR008030">
    <property type="entry name" value="NmrA-like"/>
</dbReference>
<dbReference type="STRING" id="1513896.SAMN05660841_03274"/>
<reference evidence="3" key="1">
    <citation type="submission" date="2017-02" db="EMBL/GenBank/DDBJ databases">
        <authorList>
            <person name="Varghese N."/>
            <person name="Submissions S."/>
        </authorList>
    </citation>
    <scope>NUCLEOTIDE SEQUENCE [LARGE SCALE GENOMIC DNA]</scope>
    <source>
        <strain evidence="3">DSM 24091</strain>
    </source>
</reference>
<proteinExistence type="predicted"/>
<dbReference type="EMBL" id="FUZF01000016">
    <property type="protein sequence ID" value="SKB95792.1"/>
    <property type="molecule type" value="Genomic_DNA"/>
</dbReference>
<dbReference type="InterPro" id="IPR036291">
    <property type="entry name" value="NAD(P)-bd_dom_sf"/>
</dbReference>
<evidence type="ECO:0000259" key="1">
    <source>
        <dbReference type="Pfam" id="PF05368"/>
    </source>
</evidence>
<dbReference type="PANTHER" id="PTHR47129:SF1">
    <property type="entry name" value="NMRA-LIKE DOMAIN-CONTAINING PROTEIN"/>
    <property type="match status" value="1"/>
</dbReference>
<organism evidence="2 3">
    <name type="scientific">Sphingobacterium nematocida</name>
    <dbReference type="NCBI Taxonomy" id="1513896"/>
    <lineage>
        <taxon>Bacteria</taxon>
        <taxon>Pseudomonadati</taxon>
        <taxon>Bacteroidota</taxon>
        <taxon>Sphingobacteriia</taxon>
        <taxon>Sphingobacteriales</taxon>
        <taxon>Sphingobacteriaceae</taxon>
        <taxon>Sphingobacterium</taxon>
    </lineage>
</organism>
<sequence>MYLITGVTGHLGNAAAEAFLQQEGASKLTVLSRSHEKAKSWAERGVGVKIGDYNDYNSLVNAFKGVEKLLFVSSNDLENRESHHRNVIAAAKAAKVNHVIFTSFQYQSTAEDSPNGLMPVYKATEDLLIASGLTYTILRNGIYMDMLPDIIGPAIREGKVLFAPAGDTPVAFTSRNDLAQAAANVLVKDGFENRIIDLVNGQRVRFQEIADQLGDVLKLKITYLNVSDTEYQQALLDAGLPPIVVGLFVGILKSIKAGEFDKTGTDLEAILGRTPLQVKDFLEAYYA</sequence>
<dbReference type="Pfam" id="PF05368">
    <property type="entry name" value="NmrA"/>
    <property type="match status" value="1"/>
</dbReference>
<dbReference type="SUPFAM" id="SSF51735">
    <property type="entry name" value="NAD(P)-binding Rossmann-fold domains"/>
    <property type="match status" value="1"/>
</dbReference>
<dbReference type="OrthoDB" id="9780595at2"/>
<dbReference type="RefSeq" id="WP_079644662.1">
    <property type="nucleotide sequence ID" value="NZ_FUZF01000016.1"/>
</dbReference>
<dbReference type="CDD" id="cd05269">
    <property type="entry name" value="TMR_SDR_a"/>
    <property type="match status" value="1"/>
</dbReference>
<accession>A0A1T5FI75</accession>
<dbReference type="Gene3D" id="3.90.25.10">
    <property type="entry name" value="UDP-galactose 4-epimerase, domain 1"/>
    <property type="match status" value="1"/>
</dbReference>
<evidence type="ECO:0000313" key="2">
    <source>
        <dbReference type="EMBL" id="SKB95792.1"/>
    </source>
</evidence>
<gene>
    <name evidence="2" type="ORF">SAMN05660841_03274</name>
</gene>
<protein>
    <submittedName>
        <fullName evidence="2">NAD(P)H dehydrogenase (Quinone)</fullName>
    </submittedName>
</protein>
<dbReference type="Gene3D" id="3.40.50.720">
    <property type="entry name" value="NAD(P)-binding Rossmann-like Domain"/>
    <property type="match status" value="1"/>
</dbReference>